<name>A0ABW3LEG8_9BACL</name>
<dbReference type="RefSeq" id="WP_144839434.1">
    <property type="nucleotide sequence ID" value="NZ_JBHTKI010000023.1"/>
</dbReference>
<sequence length="73" mass="8705">MDNRITVIDYTGRENSLYINLEVFDANHNKLYKEEVRFLDDLLYGDLVHEGRSPLSDTCREEVVGYLKKYFNR</sequence>
<evidence type="ECO:0000313" key="1">
    <source>
        <dbReference type="EMBL" id="MFD1032704.1"/>
    </source>
</evidence>
<accession>A0ABW3LEG8</accession>
<proteinExistence type="predicted"/>
<comment type="caution">
    <text evidence="1">The sequence shown here is derived from an EMBL/GenBank/DDBJ whole genome shotgun (WGS) entry which is preliminary data.</text>
</comment>
<protein>
    <submittedName>
        <fullName evidence="1">Uncharacterized protein</fullName>
    </submittedName>
</protein>
<gene>
    <name evidence="1" type="ORF">ACFQ1X_14795</name>
</gene>
<evidence type="ECO:0000313" key="2">
    <source>
        <dbReference type="Proteomes" id="UP001597109"/>
    </source>
</evidence>
<keyword evidence="2" id="KW-1185">Reference proteome</keyword>
<dbReference type="Proteomes" id="UP001597109">
    <property type="component" value="Unassembled WGS sequence"/>
</dbReference>
<reference evidence="2" key="1">
    <citation type="journal article" date="2019" name="Int. J. Syst. Evol. Microbiol.">
        <title>The Global Catalogue of Microorganisms (GCM) 10K type strain sequencing project: providing services to taxonomists for standard genome sequencing and annotation.</title>
        <authorList>
            <consortium name="The Broad Institute Genomics Platform"/>
            <consortium name="The Broad Institute Genome Sequencing Center for Infectious Disease"/>
            <person name="Wu L."/>
            <person name="Ma J."/>
        </authorList>
    </citation>
    <scope>NUCLEOTIDE SEQUENCE [LARGE SCALE GENOMIC DNA]</scope>
    <source>
        <strain evidence="2">CCUG 56756</strain>
    </source>
</reference>
<dbReference type="EMBL" id="JBHTKI010000023">
    <property type="protein sequence ID" value="MFD1032704.1"/>
    <property type="molecule type" value="Genomic_DNA"/>
</dbReference>
<organism evidence="1 2">
    <name type="scientific">Metaplanococcus flavidus</name>
    <dbReference type="NCBI Taxonomy" id="569883"/>
    <lineage>
        <taxon>Bacteria</taxon>
        <taxon>Bacillati</taxon>
        <taxon>Bacillota</taxon>
        <taxon>Bacilli</taxon>
        <taxon>Bacillales</taxon>
        <taxon>Caryophanaceae</taxon>
        <taxon>Metaplanococcus</taxon>
    </lineage>
</organism>